<evidence type="ECO:0000313" key="1">
    <source>
        <dbReference type="EMBL" id="CAQ46524.1"/>
    </source>
</evidence>
<gene>
    <name evidence="1" type="ordered locus">Smlt3076</name>
</gene>
<dbReference type="EMBL" id="AM743169">
    <property type="protein sequence ID" value="CAQ46524.1"/>
    <property type="molecule type" value="Genomic_DNA"/>
</dbReference>
<dbReference type="eggNOG" id="ENOG5030XG0">
    <property type="taxonomic scope" value="Bacteria"/>
</dbReference>
<keyword evidence="2" id="KW-1185">Reference proteome</keyword>
<proteinExistence type="predicted"/>
<evidence type="ECO:0000313" key="2">
    <source>
        <dbReference type="Proteomes" id="UP000008840"/>
    </source>
</evidence>
<reference evidence="1 2" key="1">
    <citation type="journal article" date="2008" name="Genome Biol.">
        <title>The complete genome, comparative and functional analysis of Stenotrophomonas maltophilia reveals an organism heavily shielded by drug resistance determinants.</title>
        <authorList>
            <person name="Crossman L.C."/>
            <person name="Gould V.C."/>
            <person name="Dow J.M."/>
            <person name="Vernikos G.S."/>
            <person name="Okazaki A."/>
            <person name="Sebaihia M."/>
            <person name="Saunders D."/>
            <person name="Arrowsmith C."/>
            <person name="Carver T."/>
            <person name="Peters N."/>
            <person name="Adlem E."/>
            <person name="Kerhornou A."/>
            <person name="Lord A."/>
            <person name="Murphy L."/>
            <person name="Seeger K."/>
            <person name="Squares R."/>
            <person name="Rutter S."/>
            <person name="Quail M.A."/>
            <person name="Rajandream M.A."/>
            <person name="Harris D."/>
            <person name="Churcher C."/>
            <person name="Bentley S.D."/>
            <person name="Parkhill J."/>
            <person name="Thomson N.R."/>
            <person name="Avison M.B."/>
        </authorList>
    </citation>
    <scope>NUCLEOTIDE SEQUENCE [LARGE SCALE GENOMIC DNA]</scope>
    <source>
        <strain evidence="1 2">K279a</strain>
    </source>
</reference>
<organism evidence="1 2">
    <name type="scientific">Stenotrophomonas maltophilia (strain K279a)</name>
    <dbReference type="NCBI Taxonomy" id="522373"/>
    <lineage>
        <taxon>Bacteria</taxon>
        <taxon>Pseudomonadati</taxon>
        <taxon>Pseudomonadota</taxon>
        <taxon>Gammaproteobacteria</taxon>
        <taxon>Lysobacterales</taxon>
        <taxon>Lysobacteraceae</taxon>
        <taxon>Stenotrophomonas</taxon>
        <taxon>Stenotrophomonas maltophilia group</taxon>
    </lineage>
</organism>
<name>B2FKC8_STRMK</name>
<dbReference type="HOGENOM" id="CLU_1184520_0_0_6"/>
<dbReference type="Proteomes" id="UP000008840">
    <property type="component" value="Chromosome"/>
</dbReference>
<sequence>MVLCVTCQNCCTRGFSATHERLRTTTWCSGWECPSCSAKTNTSKWRGWVHSGARSETPMIQRRLVSPADTQAGQNGFMTHAAPPSTLQAPAYGLLLGHTECHFCHAPTPTAAIWVPSFEEHDDEGLVDQGEGAVLRYIERLDEDTVAFVAGHAPWLRFATTRTSGQTYLAHHCTTCGALQGDHFVFSPDGPYWPQSDVELARLTFVQGLGPLTAQASAGQSTWMDRVPLACAQA</sequence>
<dbReference type="AlphaFoldDB" id="B2FKC8"/>
<dbReference type="KEGG" id="sml:Smlt3076"/>
<protein>
    <submittedName>
        <fullName evidence="1">Uncharacterized protein</fullName>
    </submittedName>
</protein>
<accession>B2FKC8</accession>
<dbReference type="EnsemblBacteria" id="CAQ46524">
    <property type="protein sequence ID" value="CAQ46524"/>
    <property type="gene ID" value="Smlt3076"/>
</dbReference>